<protein>
    <recommendedName>
        <fullName evidence="4">SGNH hydrolase-type esterase domain-containing protein</fullName>
    </recommendedName>
</protein>
<dbReference type="SUPFAM" id="SSF52266">
    <property type="entry name" value="SGNH hydrolase"/>
    <property type="match status" value="1"/>
</dbReference>
<evidence type="ECO:0000256" key="1">
    <source>
        <dbReference type="SAM" id="Phobius"/>
    </source>
</evidence>
<dbReference type="Gene3D" id="3.40.50.1110">
    <property type="entry name" value="SGNH hydrolase"/>
    <property type="match status" value="1"/>
</dbReference>
<dbReference type="EMBL" id="FNRI01000004">
    <property type="protein sequence ID" value="SEA56998.1"/>
    <property type="molecule type" value="Genomic_DNA"/>
</dbReference>
<feature type="transmembrane region" description="Helical" evidence="1">
    <location>
        <begin position="12"/>
        <end position="30"/>
    </location>
</feature>
<keyword evidence="1" id="KW-0472">Membrane</keyword>
<dbReference type="Proteomes" id="UP000183253">
    <property type="component" value="Unassembled WGS sequence"/>
</dbReference>
<evidence type="ECO:0008006" key="4">
    <source>
        <dbReference type="Google" id="ProtNLM"/>
    </source>
</evidence>
<dbReference type="GO" id="GO:0016788">
    <property type="term" value="F:hydrolase activity, acting on ester bonds"/>
    <property type="evidence" value="ECO:0007669"/>
    <property type="project" value="UniProtKB-ARBA"/>
</dbReference>
<dbReference type="RefSeq" id="WP_010262520.1">
    <property type="nucleotide sequence ID" value="NZ_CAEG01000011.1"/>
</dbReference>
<dbReference type="OrthoDB" id="9810515at2"/>
<keyword evidence="1" id="KW-0812">Transmembrane</keyword>
<keyword evidence="3" id="KW-1185">Reference proteome</keyword>
<dbReference type="STRING" id="1033731.SAMN05444145_104220"/>
<accession>A0A1H4C9G6</accession>
<reference evidence="2 3" key="1">
    <citation type="submission" date="2016-10" db="EMBL/GenBank/DDBJ databases">
        <authorList>
            <person name="de Groot N.N."/>
        </authorList>
    </citation>
    <scope>NUCLEOTIDE SEQUENCE [LARGE SCALE GENOMIC DNA]</scope>
    <source>
        <strain evidence="2 3">DSM 25383</strain>
    </source>
</reference>
<dbReference type="Gene3D" id="2.60.120.1360">
    <property type="match status" value="1"/>
</dbReference>
<sequence length="533" mass="58620">MNSPEKDYTHRSWLATAALIAVLVAVGFIPPQSVGGVKLRRANILSDVLAFDDAAAAEPVAEPVLFDEEDFHVDLEAVAERIEADTAPREAQTTYTWLIPQDSLRGQRPEPDSARFTATPVPIEDYSDSGRIRAFCDTLLNARRPVRIAFLGDSFVEGDILTADLRERLQTAFGRRPGGGAGFAPMASPLTAFRRTIKTQSKGWTAYNIMQRKSAPANLRGNFYVSGWVCQPTAGASTRWENTDYRKLLDSCNGARIFFLSPRDSRVEVTLNDTERREFDISGDNAVRQIEISAPHIRSLTFKVLSGTEGFIGYGAVFEGGGVVVDNYSVRSNNGQAMFWTNPSVNAQINALTGYDLVILQYGLNIMQSGVKSYTNYAAQIEKMVAFVRSCFPDAAVLVLGVSDRSTKTDAGFEPMDAIPYMLDFQRQAARNTGAAFWPTCDAMRAQGGMEQFVKNGWAGKDYTHINYAGGRRVAWALFDALNAEACALHAEQRAAELRRQAEAAVLDSLQTARIERRLLPAVASQPLNTPTR</sequence>
<proteinExistence type="predicted"/>
<keyword evidence="1" id="KW-1133">Transmembrane helix</keyword>
<dbReference type="InterPro" id="IPR036514">
    <property type="entry name" value="SGNH_hydro_sf"/>
</dbReference>
<evidence type="ECO:0000313" key="3">
    <source>
        <dbReference type="Proteomes" id="UP000183253"/>
    </source>
</evidence>
<gene>
    <name evidence="2" type="ORF">SAMN05444145_104220</name>
</gene>
<evidence type="ECO:0000313" key="2">
    <source>
        <dbReference type="EMBL" id="SEA56998.1"/>
    </source>
</evidence>
<name>A0A1H4C9G6_9BACT</name>
<dbReference type="AlphaFoldDB" id="A0A1H4C9G6"/>
<organism evidence="2 3">
    <name type="scientific">Alistipes timonensis JC136</name>
    <dbReference type="NCBI Taxonomy" id="1033731"/>
    <lineage>
        <taxon>Bacteria</taxon>
        <taxon>Pseudomonadati</taxon>
        <taxon>Bacteroidota</taxon>
        <taxon>Bacteroidia</taxon>
        <taxon>Bacteroidales</taxon>
        <taxon>Rikenellaceae</taxon>
        <taxon>Alistipes</taxon>
    </lineage>
</organism>